<dbReference type="PANTHER" id="PTHR38831">
    <property type="entry name" value="TYPE II SECRETION SYSTEM PROTEIN K"/>
    <property type="match status" value="1"/>
</dbReference>
<evidence type="ECO:0000256" key="4">
    <source>
        <dbReference type="ARBA" id="ARBA00022475"/>
    </source>
</evidence>
<dbReference type="Pfam" id="PF21687">
    <property type="entry name" value="T2SSK_1st"/>
    <property type="match status" value="1"/>
</dbReference>
<name>A0A4R1GCY8_9BACT</name>
<keyword evidence="3" id="KW-0813">Transport</keyword>
<evidence type="ECO:0000259" key="12">
    <source>
        <dbReference type="Pfam" id="PF21687"/>
    </source>
</evidence>
<dbReference type="GO" id="GO:0005886">
    <property type="term" value="C:plasma membrane"/>
    <property type="evidence" value="ECO:0007669"/>
    <property type="project" value="UniProtKB-SubCell"/>
</dbReference>
<reference evidence="13 14" key="1">
    <citation type="submission" date="2019-03" db="EMBL/GenBank/DDBJ databases">
        <title>Genomic Encyclopedia of Archaeal and Bacterial Type Strains, Phase II (KMG-II): from individual species to whole genera.</title>
        <authorList>
            <person name="Goeker M."/>
        </authorList>
    </citation>
    <scope>NUCLEOTIDE SEQUENCE [LARGE SCALE GENOMIC DNA]</scope>
    <source>
        <strain evidence="13 14">DSM 24425</strain>
    </source>
</reference>
<comment type="caution">
    <text evidence="13">The sequence shown here is derived from an EMBL/GenBank/DDBJ whole genome shotgun (WGS) entry which is preliminary data.</text>
</comment>
<dbReference type="InterPro" id="IPR049031">
    <property type="entry name" value="T2SSK_SAM-like_1st"/>
</dbReference>
<evidence type="ECO:0000256" key="7">
    <source>
        <dbReference type="ARBA" id="ARBA00022927"/>
    </source>
</evidence>
<keyword evidence="5" id="KW-0997">Cell inner membrane</keyword>
<gene>
    <name evidence="13" type="ORF">CLV27_1073</name>
</gene>
<feature type="domain" description="T2SS protein K second SAM-like" evidence="11">
    <location>
        <begin position="196"/>
        <end position="241"/>
    </location>
</feature>
<dbReference type="InterPro" id="IPR038072">
    <property type="entry name" value="GspK_central_sf"/>
</dbReference>
<organism evidence="13 14">
    <name type="scientific">Phorcysia thermohydrogeniphila</name>
    <dbReference type="NCBI Taxonomy" id="936138"/>
    <lineage>
        <taxon>Bacteria</taxon>
        <taxon>Pseudomonadati</taxon>
        <taxon>Aquificota</taxon>
        <taxon>Aquificia</taxon>
        <taxon>Desulfurobacteriales</taxon>
        <taxon>Desulfurobacteriaceae</taxon>
        <taxon>Phorcysia</taxon>
    </lineage>
</organism>
<evidence type="ECO:0000259" key="11">
    <source>
        <dbReference type="Pfam" id="PF03934"/>
    </source>
</evidence>
<evidence type="ECO:0000256" key="5">
    <source>
        <dbReference type="ARBA" id="ARBA00022519"/>
    </source>
</evidence>
<evidence type="ECO:0000256" key="9">
    <source>
        <dbReference type="ARBA" id="ARBA00023136"/>
    </source>
</evidence>
<feature type="domain" description="T2SS protein K first SAM-like" evidence="12">
    <location>
        <begin position="100"/>
        <end position="192"/>
    </location>
</feature>
<dbReference type="PIRSF" id="PIRSF002786">
    <property type="entry name" value="XcpX"/>
    <property type="match status" value="1"/>
</dbReference>
<proteinExistence type="inferred from homology"/>
<feature type="transmembrane region" description="Helical" evidence="10">
    <location>
        <begin position="12"/>
        <end position="32"/>
    </location>
</feature>
<dbReference type="Proteomes" id="UP000295777">
    <property type="component" value="Unassembled WGS sequence"/>
</dbReference>
<keyword evidence="6 10" id="KW-0812">Transmembrane</keyword>
<protein>
    <submittedName>
        <fullName evidence="13">Type II secretion system protein K (GspK)</fullName>
    </submittedName>
</protein>
<dbReference type="Gene3D" id="3.30.1300.30">
    <property type="entry name" value="GSPII I/J protein-like"/>
    <property type="match status" value="1"/>
</dbReference>
<dbReference type="InterPro" id="IPR049179">
    <property type="entry name" value="T2SSK_SAM-like_2nd"/>
</dbReference>
<dbReference type="NCBIfam" id="NF037980">
    <property type="entry name" value="T2SS_GspK"/>
    <property type="match status" value="1"/>
</dbReference>
<dbReference type="InterPro" id="IPR005628">
    <property type="entry name" value="GspK"/>
</dbReference>
<evidence type="ECO:0000256" key="6">
    <source>
        <dbReference type="ARBA" id="ARBA00022692"/>
    </source>
</evidence>
<dbReference type="GO" id="GO:0009306">
    <property type="term" value="P:protein secretion"/>
    <property type="evidence" value="ECO:0007669"/>
    <property type="project" value="InterPro"/>
</dbReference>
<evidence type="ECO:0000313" key="13">
    <source>
        <dbReference type="EMBL" id="TCK04640.1"/>
    </source>
</evidence>
<evidence type="ECO:0000313" key="14">
    <source>
        <dbReference type="Proteomes" id="UP000295777"/>
    </source>
</evidence>
<keyword evidence="9 10" id="KW-0472">Membrane</keyword>
<keyword evidence="7" id="KW-0653">Protein transport</keyword>
<evidence type="ECO:0000256" key="1">
    <source>
        <dbReference type="ARBA" id="ARBA00004533"/>
    </source>
</evidence>
<keyword evidence="14" id="KW-1185">Reference proteome</keyword>
<dbReference type="Gene3D" id="1.10.40.60">
    <property type="entry name" value="EpsJ-like"/>
    <property type="match status" value="2"/>
</dbReference>
<evidence type="ECO:0000256" key="3">
    <source>
        <dbReference type="ARBA" id="ARBA00022448"/>
    </source>
</evidence>
<keyword evidence="8 10" id="KW-1133">Transmembrane helix</keyword>
<evidence type="ECO:0000256" key="2">
    <source>
        <dbReference type="ARBA" id="ARBA00007246"/>
    </source>
</evidence>
<dbReference type="Pfam" id="PF03934">
    <property type="entry name" value="T2SSK"/>
    <property type="match status" value="1"/>
</dbReference>
<comment type="similarity">
    <text evidence="2">Belongs to the GSP K family.</text>
</comment>
<dbReference type="SUPFAM" id="SSF81585">
    <property type="entry name" value="PsbU/PolX domain-like"/>
    <property type="match status" value="1"/>
</dbReference>
<evidence type="ECO:0000256" key="8">
    <source>
        <dbReference type="ARBA" id="ARBA00022989"/>
    </source>
</evidence>
<accession>A0A4R1GCY8</accession>
<keyword evidence="4" id="KW-1003">Cell membrane</keyword>
<dbReference type="PANTHER" id="PTHR38831:SF2">
    <property type="entry name" value="TYPE II SECRETION SYSTEM PROTEIN K"/>
    <property type="match status" value="1"/>
</dbReference>
<evidence type="ECO:0000256" key="10">
    <source>
        <dbReference type="SAM" id="Phobius"/>
    </source>
</evidence>
<sequence>MSSSGSRKGFVLFLVLVMVSVTASFLFSLYYVSTLNFKKAESFRDYTVAYHAAVSAVKLALYFLRNDNNGFDGIGDDWASPFYYNYRGISVSIRIEDECGKINVNNLKDNRWYGIAQRLFEKLELNVDLADALRDWIDGDDEVFGNGAESFYYEGLGYRPSNVPMKSIYELFYVKGVDDRVFKKLRNYLTVYGGKVNVNSAPKEVLLALSPQMGEDAVDSIIENRPIKDLTKLKELPGFDEELYFEIKPLITVRCNYFRIEATAHSGDTTATVEAYANRYKVLEWKVVQ</sequence>
<dbReference type="SUPFAM" id="SSF158544">
    <property type="entry name" value="GspK insert domain-like"/>
    <property type="match status" value="1"/>
</dbReference>
<dbReference type="AlphaFoldDB" id="A0A4R1GCY8"/>
<comment type="subcellular location">
    <subcellularLocation>
        <location evidence="1">Cell inner membrane</location>
    </subcellularLocation>
</comment>
<dbReference type="EMBL" id="SMFV01000003">
    <property type="protein sequence ID" value="TCK04640.1"/>
    <property type="molecule type" value="Genomic_DNA"/>
</dbReference>